<evidence type="ECO:0000259" key="9">
    <source>
        <dbReference type="Pfam" id="PF12253"/>
    </source>
</evidence>
<protein>
    <submittedName>
        <fullName evidence="10">Uncharacterized protein</fullName>
    </submittedName>
</protein>
<evidence type="ECO:0000313" key="11">
    <source>
        <dbReference type="Proteomes" id="UP000612746"/>
    </source>
</evidence>
<feature type="compositionally biased region" description="Basic and acidic residues" evidence="7">
    <location>
        <begin position="336"/>
        <end position="420"/>
    </location>
</feature>
<evidence type="ECO:0000256" key="1">
    <source>
        <dbReference type="ARBA" id="ARBA00004123"/>
    </source>
</evidence>
<evidence type="ECO:0000256" key="7">
    <source>
        <dbReference type="SAM" id="MobiDB-lite"/>
    </source>
</evidence>
<evidence type="ECO:0000256" key="3">
    <source>
        <dbReference type="ARBA" id="ARBA00022763"/>
    </source>
</evidence>
<dbReference type="GO" id="GO:0006281">
    <property type="term" value="P:DNA repair"/>
    <property type="evidence" value="ECO:0007669"/>
    <property type="project" value="UniProtKB-KW"/>
</dbReference>
<dbReference type="Proteomes" id="UP000612746">
    <property type="component" value="Unassembled WGS sequence"/>
</dbReference>
<keyword evidence="5" id="KW-0234">DNA repair</keyword>
<dbReference type="PANTHER" id="PTHR15272:SF0">
    <property type="entry name" value="CHROMATIN ASSEMBLY FACTOR 1 SUBUNIT A"/>
    <property type="match status" value="1"/>
</dbReference>
<dbReference type="Pfam" id="PF12253">
    <property type="entry name" value="CAF1A_dimeriz"/>
    <property type="match status" value="1"/>
</dbReference>
<feature type="region of interest" description="Disordered" evidence="7">
    <location>
        <begin position="321"/>
        <end position="429"/>
    </location>
</feature>
<feature type="region of interest" description="Disordered" evidence="7">
    <location>
        <begin position="581"/>
        <end position="655"/>
    </location>
</feature>
<feature type="domain" description="Chromatin assembly factor 1 subunit A dimerization" evidence="9">
    <location>
        <begin position="549"/>
        <end position="617"/>
    </location>
</feature>
<feature type="compositionally biased region" description="Basic and acidic residues" evidence="7">
    <location>
        <begin position="581"/>
        <end position="592"/>
    </location>
</feature>
<keyword evidence="4" id="KW-0143">Chaperone</keyword>
<keyword evidence="2" id="KW-0235">DNA replication</keyword>
<feature type="region of interest" description="Disordered" evidence="7">
    <location>
        <begin position="696"/>
        <end position="720"/>
    </location>
</feature>
<feature type="compositionally biased region" description="Acidic residues" evidence="7">
    <location>
        <begin position="608"/>
        <end position="621"/>
    </location>
</feature>
<evidence type="ECO:0000259" key="8">
    <source>
        <dbReference type="Pfam" id="PF11600"/>
    </source>
</evidence>
<dbReference type="InterPro" id="IPR022043">
    <property type="entry name" value="CAF1A_DD"/>
</dbReference>
<dbReference type="EMBL" id="JAEPRA010000007">
    <property type="protein sequence ID" value="KAG2183027.1"/>
    <property type="molecule type" value="Genomic_DNA"/>
</dbReference>
<evidence type="ECO:0000256" key="6">
    <source>
        <dbReference type="ARBA" id="ARBA00023242"/>
    </source>
</evidence>
<evidence type="ECO:0000313" key="10">
    <source>
        <dbReference type="EMBL" id="KAG2183027.1"/>
    </source>
</evidence>
<dbReference type="InterPro" id="IPR021644">
    <property type="entry name" value="CAF-1_p150_acidic"/>
</dbReference>
<dbReference type="Pfam" id="PF11600">
    <property type="entry name" value="CAF1A_acidic"/>
    <property type="match status" value="1"/>
</dbReference>
<feature type="compositionally biased region" description="Polar residues" evidence="7">
    <location>
        <begin position="321"/>
        <end position="331"/>
    </location>
</feature>
<keyword evidence="11" id="KW-1185">Reference proteome</keyword>
<dbReference type="GO" id="GO:0006334">
    <property type="term" value="P:nucleosome assembly"/>
    <property type="evidence" value="ECO:0007669"/>
    <property type="project" value="TreeGrafter"/>
</dbReference>
<comment type="caution">
    <text evidence="10">The sequence shown here is derived from an EMBL/GenBank/DDBJ whole genome shotgun (WGS) entry which is preliminary data.</text>
</comment>
<dbReference type="GO" id="GO:0006260">
    <property type="term" value="P:DNA replication"/>
    <property type="evidence" value="ECO:0007669"/>
    <property type="project" value="UniProtKB-KW"/>
</dbReference>
<gene>
    <name evidence="10" type="ORF">INT44_006008</name>
</gene>
<comment type="subcellular location">
    <subcellularLocation>
        <location evidence="1">Nucleus</location>
    </subcellularLocation>
</comment>
<reference evidence="10" key="1">
    <citation type="submission" date="2020-12" db="EMBL/GenBank/DDBJ databases">
        <title>Metabolic potential, ecology and presence of endohyphal bacteria is reflected in genomic diversity of Mucoromycotina.</title>
        <authorList>
            <person name="Muszewska A."/>
            <person name="Okrasinska A."/>
            <person name="Steczkiewicz K."/>
            <person name="Drgas O."/>
            <person name="Orlowska M."/>
            <person name="Perlinska-Lenart U."/>
            <person name="Aleksandrzak-Piekarczyk T."/>
            <person name="Szatraj K."/>
            <person name="Zielenkiewicz U."/>
            <person name="Pilsyk S."/>
            <person name="Malc E."/>
            <person name="Mieczkowski P."/>
            <person name="Kruszewska J.S."/>
            <person name="Biernat P."/>
            <person name="Pawlowska J."/>
        </authorList>
    </citation>
    <scope>NUCLEOTIDE SEQUENCE</scope>
    <source>
        <strain evidence="10">WA0000051536</strain>
    </source>
</reference>
<sequence>MASTTELQTEIPPNEFDMVSSAANGFQHDAMQEDTAETMNTEENDADRITTHAEASYGHDLNQTANQLQHLQVNDLAHSKAGKTESKGVIIRDGKLVYPERKLRTNNHETVAKGQFLAQTVIPINTDVNNVYTDLVAFRKYRAEVSASMKTDEPFSISERFHSLISLLVQDSDEAITSLSSRLNDTLCQFDAYDSDSDDPDDKQFNDALESTIKTLASRERYGVSNEVLQGLTDVPNVVPAHLSIYRWEVKDISRFPIDIKSAVEKRRRKRIEMSTIATYMFRTLTSEQQLQLLCAKRKKNSTPLPRINVTSAGLEFMFSSKENNPMTNGESMVVPDEKVKEPAEAKKKESARKVTTEEKEAEIEERKKKEAEAEEKKKKREEERKKKEEEKKKKDEDRRVKDEEKKKREEEQQRKERSQLRLTSLFKTTADERPLATVEAPAMDFQGHQIFPPFHVKEHVQMAEPGAFKCSLSTDFEDIISGHRNETKSSTEALLNEFTGSFGSDLRRRRGVEHNIDLRSLLGHDPSMPLATAASFDGRDLRSMLKMKFLQFREDIRPAYWGTWTKTSKKILPRRPFAMDTDHLDYDHDSEAEWEPEGEGEDIKSGDEEDEDVDVADPDDAGWLVPEGYLSNDEGIGSDKEEEGVRTNTSSKKRGPVKQICIGVMFDDSSDDDDTLSAYAMHQLAATFPIDPFAPIPSKHTSDTADNNGASAATDKRPTAFPVEHTPQLIDAIKGKAEGMPKLIAEVKAMQGFEDVSKRQIEATIKNIAVKEKRGSDAVSILFWYILIVALFVH</sequence>
<dbReference type="GO" id="GO:0033186">
    <property type="term" value="C:CAF-1 complex"/>
    <property type="evidence" value="ECO:0007669"/>
    <property type="project" value="TreeGrafter"/>
</dbReference>
<evidence type="ECO:0000256" key="5">
    <source>
        <dbReference type="ARBA" id="ARBA00023204"/>
    </source>
</evidence>
<feature type="domain" description="Chromatin assembly factor 1 p150 subunit acidic region" evidence="8">
    <location>
        <begin position="341"/>
        <end position="461"/>
    </location>
</feature>
<name>A0A8H7PZ01_9FUNG</name>
<accession>A0A8H7PZ01</accession>
<keyword evidence="3" id="KW-0227">DNA damage</keyword>
<dbReference type="AlphaFoldDB" id="A0A8H7PZ01"/>
<dbReference type="GO" id="GO:0005634">
    <property type="term" value="C:nucleus"/>
    <property type="evidence" value="ECO:0007669"/>
    <property type="project" value="UniProtKB-SubCell"/>
</dbReference>
<evidence type="ECO:0000256" key="4">
    <source>
        <dbReference type="ARBA" id="ARBA00023186"/>
    </source>
</evidence>
<proteinExistence type="predicted"/>
<dbReference type="OrthoDB" id="440676at2759"/>
<evidence type="ECO:0000256" key="2">
    <source>
        <dbReference type="ARBA" id="ARBA00022705"/>
    </source>
</evidence>
<organism evidence="10 11">
    <name type="scientific">Umbelopsis vinacea</name>
    <dbReference type="NCBI Taxonomy" id="44442"/>
    <lineage>
        <taxon>Eukaryota</taxon>
        <taxon>Fungi</taxon>
        <taxon>Fungi incertae sedis</taxon>
        <taxon>Mucoromycota</taxon>
        <taxon>Mucoromycotina</taxon>
        <taxon>Umbelopsidomycetes</taxon>
        <taxon>Umbelopsidales</taxon>
        <taxon>Umbelopsidaceae</taxon>
        <taxon>Umbelopsis</taxon>
    </lineage>
</organism>
<keyword evidence="6" id="KW-0539">Nucleus</keyword>
<dbReference type="PANTHER" id="PTHR15272">
    <property type="entry name" value="CHROMATIN ASSEMBLY FACTOR 1 SUBUNIT A CAF-1 SUBUNIT A"/>
    <property type="match status" value="1"/>
</dbReference>